<name>A0A512MHP9_9BACT</name>
<gene>
    <name evidence="2" type="ORF">BGE01nite_55400</name>
</gene>
<dbReference type="SUPFAM" id="SSF48452">
    <property type="entry name" value="TPR-like"/>
    <property type="match status" value="1"/>
</dbReference>
<organism evidence="2 3">
    <name type="scientific">Brevifollis gellanilyticus</name>
    <dbReference type="NCBI Taxonomy" id="748831"/>
    <lineage>
        <taxon>Bacteria</taxon>
        <taxon>Pseudomonadati</taxon>
        <taxon>Verrucomicrobiota</taxon>
        <taxon>Verrucomicrobiia</taxon>
        <taxon>Verrucomicrobiales</taxon>
        <taxon>Verrucomicrobiaceae</taxon>
    </lineage>
</organism>
<evidence type="ECO:0000313" key="3">
    <source>
        <dbReference type="Proteomes" id="UP000321577"/>
    </source>
</evidence>
<keyword evidence="3" id="KW-1185">Reference proteome</keyword>
<evidence type="ECO:0008006" key="4">
    <source>
        <dbReference type="Google" id="ProtNLM"/>
    </source>
</evidence>
<feature type="compositionally biased region" description="Polar residues" evidence="1">
    <location>
        <begin position="221"/>
        <end position="231"/>
    </location>
</feature>
<proteinExistence type="predicted"/>
<evidence type="ECO:0000313" key="2">
    <source>
        <dbReference type="EMBL" id="GEP46249.1"/>
    </source>
</evidence>
<dbReference type="OrthoDB" id="421558at2"/>
<dbReference type="Proteomes" id="UP000321577">
    <property type="component" value="Unassembled WGS sequence"/>
</dbReference>
<protein>
    <recommendedName>
        <fullName evidence="4">Tetratricopeptide repeat protein</fullName>
    </recommendedName>
</protein>
<dbReference type="Gene3D" id="1.25.40.10">
    <property type="entry name" value="Tetratricopeptide repeat domain"/>
    <property type="match status" value="1"/>
</dbReference>
<dbReference type="EMBL" id="BKAG01000079">
    <property type="protein sequence ID" value="GEP46249.1"/>
    <property type="molecule type" value="Genomic_DNA"/>
</dbReference>
<dbReference type="AlphaFoldDB" id="A0A512MHP9"/>
<dbReference type="RefSeq" id="WP_146855942.1">
    <property type="nucleotide sequence ID" value="NZ_BKAG01000079.1"/>
</dbReference>
<evidence type="ECO:0000256" key="1">
    <source>
        <dbReference type="SAM" id="MobiDB-lite"/>
    </source>
</evidence>
<reference evidence="2 3" key="1">
    <citation type="submission" date="2019-07" db="EMBL/GenBank/DDBJ databases">
        <title>Whole genome shotgun sequence of Brevifollis gellanilyticus NBRC 108608.</title>
        <authorList>
            <person name="Hosoyama A."/>
            <person name="Uohara A."/>
            <person name="Ohji S."/>
            <person name="Ichikawa N."/>
        </authorList>
    </citation>
    <scope>NUCLEOTIDE SEQUENCE [LARGE SCALE GENOMIC DNA]</scope>
    <source>
        <strain evidence="2 3">NBRC 108608</strain>
    </source>
</reference>
<dbReference type="InterPro" id="IPR011990">
    <property type="entry name" value="TPR-like_helical_dom_sf"/>
</dbReference>
<feature type="region of interest" description="Disordered" evidence="1">
    <location>
        <begin position="215"/>
        <end position="245"/>
    </location>
</feature>
<comment type="caution">
    <text evidence="2">The sequence shown here is derived from an EMBL/GenBank/DDBJ whole genome shotgun (WGS) entry which is preliminary data.</text>
</comment>
<sequence length="245" mass="27737">MKTLFILALLTTTALAEEPTKEELVTALQKDPADSWALFNLGLMNYLAEDFAGAIKNWKTLRNLEPTDWRVREKLIQAYWGAGDEKAATAEIAELRKAKNSGRYEELAEKEFFICDQFQIGEVRAFVLEYYELKGERPLAWKFILKSGDDTLDHRFSVGSYPSATEFARAQGTIAPNERRYHLDGYWDDGSHATYGFYPNRPDYQDVRNEVQRIIKGETKPVSSMTPQGSQGEEGGAANPPKPGR</sequence>
<accession>A0A512MHP9</accession>